<comment type="caution">
    <text evidence="2">The sequence shown here is derived from an EMBL/GenBank/DDBJ whole genome shotgun (WGS) entry which is preliminary data.</text>
</comment>
<proteinExistence type="predicted"/>
<dbReference type="AlphaFoldDB" id="A0A177ATB3"/>
<dbReference type="EMBL" id="LWCA01001382">
    <property type="protein sequence ID" value="OAF65239.1"/>
    <property type="molecule type" value="Genomic_DNA"/>
</dbReference>
<keyword evidence="3" id="KW-1185">Reference proteome</keyword>
<keyword evidence="1" id="KW-0812">Transmembrane</keyword>
<evidence type="ECO:0000313" key="2">
    <source>
        <dbReference type="EMBL" id="OAF65239.1"/>
    </source>
</evidence>
<organism evidence="2 3">
    <name type="scientific">Intoshia linei</name>
    <dbReference type="NCBI Taxonomy" id="1819745"/>
    <lineage>
        <taxon>Eukaryota</taxon>
        <taxon>Metazoa</taxon>
        <taxon>Spiralia</taxon>
        <taxon>Lophotrochozoa</taxon>
        <taxon>Mesozoa</taxon>
        <taxon>Orthonectida</taxon>
        <taxon>Rhopaluridae</taxon>
        <taxon>Intoshia</taxon>
    </lineage>
</organism>
<keyword evidence="1" id="KW-1133">Transmembrane helix</keyword>
<name>A0A177ATB3_9BILA</name>
<accession>A0A177ATB3</accession>
<evidence type="ECO:0000313" key="3">
    <source>
        <dbReference type="Proteomes" id="UP000078046"/>
    </source>
</evidence>
<feature type="transmembrane region" description="Helical" evidence="1">
    <location>
        <begin position="34"/>
        <end position="60"/>
    </location>
</feature>
<reference evidence="2 3" key="1">
    <citation type="submission" date="2016-04" db="EMBL/GenBank/DDBJ databases">
        <title>The genome of Intoshia linei affirms orthonectids as highly simplified spiralians.</title>
        <authorList>
            <person name="Mikhailov K.V."/>
            <person name="Slusarev G.S."/>
            <person name="Nikitin M.A."/>
            <person name="Logacheva M.D."/>
            <person name="Penin A."/>
            <person name="Aleoshin V."/>
            <person name="Panchin Y.V."/>
        </authorList>
    </citation>
    <scope>NUCLEOTIDE SEQUENCE [LARGE SCALE GENOMIC DNA]</scope>
    <source>
        <strain evidence="2">Intl2013</strain>
        <tissue evidence="2">Whole animal</tissue>
    </source>
</reference>
<evidence type="ECO:0000256" key="1">
    <source>
        <dbReference type="SAM" id="Phobius"/>
    </source>
</evidence>
<dbReference type="Proteomes" id="UP000078046">
    <property type="component" value="Unassembled WGS sequence"/>
</dbReference>
<protein>
    <submittedName>
        <fullName evidence="2">Uncharacterized protein</fullName>
    </submittedName>
</protein>
<keyword evidence="1" id="KW-0472">Membrane</keyword>
<sequence>MGKSKNIVETKSTKEKMKKNDNIPISSKISLFMYIYSMGVNMLMPLNILFCAYSVIFVFIKAI</sequence>
<gene>
    <name evidence="2" type="ORF">A3Q56_07056</name>
</gene>